<name>A0ABV7LCX2_9HYPH</name>
<dbReference type="RefSeq" id="WP_376830920.1">
    <property type="nucleotide sequence ID" value="NZ_JBHLWR010000006.1"/>
</dbReference>
<accession>A0ABV7LCX2</accession>
<dbReference type="Proteomes" id="UP001595536">
    <property type="component" value="Unassembled WGS sequence"/>
</dbReference>
<gene>
    <name evidence="1" type="ORF">ACFOEX_04920</name>
</gene>
<sequence>MLLAGPAVAQPVPTYYAPATASYGFPGYGEPRYADPAGAPRNVCFNAAALHRWCRVFVTPNPGSCVCGSAGGVAFTGTLITDAQLYELIGEDVKQAEVGANGRRVAGRPRSAASHYGY</sequence>
<evidence type="ECO:0000313" key="2">
    <source>
        <dbReference type="Proteomes" id="UP001595536"/>
    </source>
</evidence>
<protein>
    <submittedName>
        <fullName evidence="1">Uncharacterized protein</fullName>
    </submittedName>
</protein>
<comment type="caution">
    <text evidence="1">The sequence shown here is derived from an EMBL/GenBank/DDBJ whole genome shotgun (WGS) entry which is preliminary data.</text>
</comment>
<keyword evidence="2" id="KW-1185">Reference proteome</keyword>
<evidence type="ECO:0000313" key="1">
    <source>
        <dbReference type="EMBL" id="MFC3265706.1"/>
    </source>
</evidence>
<reference evidence="2" key="1">
    <citation type="journal article" date="2019" name="Int. J. Syst. Evol. Microbiol.">
        <title>The Global Catalogue of Microorganisms (GCM) 10K type strain sequencing project: providing services to taxonomists for standard genome sequencing and annotation.</title>
        <authorList>
            <consortium name="The Broad Institute Genomics Platform"/>
            <consortium name="The Broad Institute Genome Sequencing Center for Infectious Disease"/>
            <person name="Wu L."/>
            <person name="Ma J."/>
        </authorList>
    </citation>
    <scope>NUCLEOTIDE SEQUENCE [LARGE SCALE GENOMIC DNA]</scope>
    <source>
        <strain evidence="2">CCM 7941</strain>
    </source>
</reference>
<dbReference type="EMBL" id="JBHRUV010000019">
    <property type="protein sequence ID" value="MFC3265706.1"/>
    <property type="molecule type" value="Genomic_DNA"/>
</dbReference>
<organism evidence="1 2">
    <name type="scientific">Camelimonas abortus</name>
    <dbReference type="NCBI Taxonomy" id="1017184"/>
    <lineage>
        <taxon>Bacteria</taxon>
        <taxon>Pseudomonadati</taxon>
        <taxon>Pseudomonadota</taxon>
        <taxon>Alphaproteobacteria</taxon>
        <taxon>Hyphomicrobiales</taxon>
        <taxon>Chelatococcaceae</taxon>
        <taxon>Camelimonas</taxon>
    </lineage>
</organism>
<proteinExistence type="predicted"/>